<protein>
    <submittedName>
        <fullName evidence="3">Uncharacterized protein</fullName>
    </submittedName>
</protein>
<evidence type="ECO:0000313" key="3">
    <source>
        <dbReference type="EMBL" id="WRW39838.1"/>
    </source>
</evidence>
<evidence type="ECO:0000313" key="4">
    <source>
        <dbReference type="Proteomes" id="UP001322785"/>
    </source>
</evidence>
<feature type="region of interest" description="Disordered" evidence="1">
    <location>
        <begin position="121"/>
        <end position="144"/>
    </location>
</feature>
<evidence type="ECO:0000256" key="2">
    <source>
        <dbReference type="SAM" id="Phobius"/>
    </source>
</evidence>
<feature type="transmembrane region" description="Helical" evidence="2">
    <location>
        <begin position="33"/>
        <end position="53"/>
    </location>
</feature>
<proteinExistence type="predicted"/>
<gene>
    <name evidence="3" type="ORF">U5G49_005195</name>
</gene>
<evidence type="ECO:0000256" key="1">
    <source>
        <dbReference type="SAM" id="MobiDB-lite"/>
    </source>
</evidence>
<geneLocation type="plasmid" evidence="3 4">
    <name>pRinCIP108029b</name>
</geneLocation>
<keyword evidence="2" id="KW-0812">Transmembrane</keyword>
<dbReference type="Proteomes" id="UP001322785">
    <property type="component" value="Plasmid pRinCIP108029b"/>
</dbReference>
<name>A0ABZ1DUC4_9HYPH</name>
<accession>A0ABZ1DUC4</accession>
<organism evidence="3 4">
    <name type="scientific">Rhizobium indigoferae</name>
    <dbReference type="NCBI Taxonomy" id="158891"/>
    <lineage>
        <taxon>Bacteria</taxon>
        <taxon>Pseudomonadati</taxon>
        <taxon>Pseudomonadota</taxon>
        <taxon>Alphaproteobacteria</taxon>
        <taxon>Hyphomicrobiales</taxon>
        <taxon>Rhizobiaceae</taxon>
        <taxon>Rhizobium/Agrobacterium group</taxon>
        <taxon>Rhizobium</taxon>
    </lineage>
</organism>
<feature type="region of interest" description="Disordered" evidence="1">
    <location>
        <begin position="82"/>
        <end position="107"/>
    </location>
</feature>
<keyword evidence="2" id="KW-1133">Transmembrane helix</keyword>
<keyword evidence="3" id="KW-0614">Plasmid</keyword>
<reference evidence="3 4" key="1">
    <citation type="submission" date="2023-12" db="EMBL/GenBank/DDBJ databases">
        <authorList>
            <person name="Menendez E."/>
            <person name="Kaur S."/>
            <person name="Flores-Felix J.D."/>
            <person name="diCenzo G.C."/>
            <person name="Peix A."/>
            <person name="Velazquez E."/>
        </authorList>
    </citation>
    <scope>NUCLEOTIDE SEQUENCE [LARGE SCALE GENOMIC DNA]</scope>
    <source>
        <strain evidence="3 4">CIP 108029</strain>
        <plasmid evidence="3 4">pRinCIP108029b</plasmid>
    </source>
</reference>
<dbReference type="EMBL" id="CP140636">
    <property type="protein sequence ID" value="WRW39838.1"/>
    <property type="molecule type" value="Genomic_DNA"/>
</dbReference>
<sequence>MFAIRERGYDISREMAEMGGMRPGYRNQQKKSVLFKAPGLFIGALAFGAAGGWTASDLLASWSGSGGSGQSCKIKGNVSIATGEKRNGGKSGLRSRSRHRWGGPQFPHRYQRLCSDVSRGGRPLWRSGHGPSRRDPWIVRSSFS</sequence>
<keyword evidence="4" id="KW-1185">Reference proteome</keyword>
<keyword evidence="2" id="KW-0472">Membrane</keyword>